<dbReference type="InterPro" id="IPR002347">
    <property type="entry name" value="SDR_fam"/>
</dbReference>
<dbReference type="Proteomes" id="UP000012174">
    <property type="component" value="Unassembled WGS sequence"/>
</dbReference>
<organism evidence="2 3">
    <name type="scientific">Eutypa lata (strain UCR-EL1)</name>
    <name type="common">Grapevine dieback disease fungus</name>
    <name type="synonym">Eutypa armeniacae</name>
    <dbReference type="NCBI Taxonomy" id="1287681"/>
    <lineage>
        <taxon>Eukaryota</taxon>
        <taxon>Fungi</taxon>
        <taxon>Dikarya</taxon>
        <taxon>Ascomycota</taxon>
        <taxon>Pezizomycotina</taxon>
        <taxon>Sordariomycetes</taxon>
        <taxon>Xylariomycetidae</taxon>
        <taxon>Xylariales</taxon>
        <taxon>Diatrypaceae</taxon>
        <taxon>Eutypa</taxon>
    </lineage>
</organism>
<accession>M7SPL9</accession>
<dbReference type="HOGENOM" id="CLU_010194_44_4_1"/>
<dbReference type="KEGG" id="ela:UCREL1_4588"/>
<dbReference type="GO" id="GO:0016491">
    <property type="term" value="F:oxidoreductase activity"/>
    <property type="evidence" value="ECO:0007669"/>
    <property type="project" value="UniProtKB-KW"/>
</dbReference>
<reference evidence="3" key="1">
    <citation type="journal article" date="2013" name="Genome Announc.">
        <title>Draft genome sequence of the grapevine dieback fungus Eutypa lata UCR-EL1.</title>
        <authorList>
            <person name="Blanco-Ulate B."/>
            <person name="Rolshausen P.E."/>
            <person name="Cantu D."/>
        </authorList>
    </citation>
    <scope>NUCLEOTIDE SEQUENCE [LARGE SCALE GENOMIC DNA]</scope>
    <source>
        <strain evidence="3">UCR-EL1</strain>
    </source>
</reference>
<dbReference type="AlphaFoldDB" id="M7SPL9"/>
<dbReference type="PRINTS" id="PR00081">
    <property type="entry name" value="GDHRDH"/>
</dbReference>
<sequence>MTSNFDITAEKQAGQLHFFKSQLTEEKCPKITTDDVNLTGKMAIVTGGNIGIGLECAHQLLDLGLSKLILAVRNEESGHAAAKTLSSNTKVDPKKQTIEVWNLNLSSYESITKFAENVGGLDARPDIVVLNAGVFKVNRSFIASTGHDEDVQINYLSNILLLVLLLRIVKEKKPADTASSPPHIVFVSSVNAHWAKFEERTADPLWTAFDDKDGKWDMADRYGASKLLVLLFLSELVKKVPPSVAILSAPTPGMCYGSRLARDGDGTVVGFVYGIYMRLIGHSCQIGARTVVDAAVKKGPESHGEYIENGKLRPLPPLMYTAEGEQIVKKVWKNTMNELSFAGVEQIIDGLSSI</sequence>
<keyword evidence="3" id="KW-1185">Reference proteome</keyword>
<gene>
    <name evidence="2" type="ORF">UCREL1_4588</name>
</gene>
<dbReference type="SUPFAM" id="SSF51735">
    <property type="entry name" value="NAD(P)-binding Rossmann-fold domains"/>
    <property type="match status" value="1"/>
</dbReference>
<evidence type="ECO:0000313" key="3">
    <source>
        <dbReference type="Proteomes" id="UP000012174"/>
    </source>
</evidence>
<dbReference type="STRING" id="1287681.M7SPL9"/>
<keyword evidence="1" id="KW-0560">Oxidoreductase</keyword>
<dbReference type="Pfam" id="PF00106">
    <property type="entry name" value="adh_short"/>
    <property type="match status" value="1"/>
</dbReference>
<name>M7SPL9_EUTLA</name>
<proteinExistence type="predicted"/>
<dbReference type="OMA" id="GEIRPMA"/>
<dbReference type="EMBL" id="KB706244">
    <property type="protein sequence ID" value="EMR68399.1"/>
    <property type="molecule type" value="Genomic_DNA"/>
</dbReference>
<dbReference type="PANTHER" id="PTHR43157">
    <property type="entry name" value="PHOSPHATIDYLINOSITOL-GLYCAN BIOSYNTHESIS CLASS F PROTEIN-RELATED"/>
    <property type="match status" value="1"/>
</dbReference>
<protein>
    <submittedName>
        <fullName evidence="2">Putative short-chain dehydrogenase reductase family protein</fullName>
    </submittedName>
</protein>
<dbReference type="OrthoDB" id="191139at2759"/>
<dbReference type="InterPro" id="IPR036291">
    <property type="entry name" value="NAD(P)-bd_dom_sf"/>
</dbReference>
<evidence type="ECO:0000313" key="2">
    <source>
        <dbReference type="EMBL" id="EMR68399.1"/>
    </source>
</evidence>
<evidence type="ECO:0000256" key="1">
    <source>
        <dbReference type="ARBA" id="ARBA00023002"/>
    </source>
</evidence>
<dbReference type="eggNOG" id="KOG1208">
    <property type="taxonomic scope" value="Eukaryota"/>
</dbReference>
<dbReference type="PANTHER" id="PTHR43157:SF31">
    <property type="entry name" value="PHOSPHATIDYLINOSITOL-GLYCAN BIOSYNTHESIS CLASS F PROTEIN"/>
    <property type="match status" value="1"/>
</dbReference>
<dbReference type="Gene3D" id="3.40.50.720">
    <property type="entry name" value="NAD(P)-binding Rossmann-like Domain"/>
    <property type="match status" value="1"/>
</dbReference>